<feature type="compositionally biased region" description="Low complexity" evidence="1">
    <location>
        <begin position="153"/>
        <end position="183"/>
    </location>
</feature>
<feature type="region of interest" description="Disordered" evidence="1">
    <location>
        <begin position="1"/>
        <end position="37"/>
    </location>
</feature>
<name>A0A4Q4SVJ6_9PEZI</name>
<organism evidence="2 3">
    <name type="scientific">Monosporascus ibericus</name>
    <dbReference type="NCBI Taxonomy" id="155417"/>
    <lineage>
        <taxon>Eukaryota</taxon>
        <taxon>Fungi</taxon>
        <taxon>Dikarya</taxon>
        <taxon>Ascomycota</taxon>
        <taxon>Pezizomycotina</taxon>
        <taxon>Sordariomycetes</taxon>
        <taxon>Xylariomycetidae</taxon>
        <taxon>Xylariales</taxon>
        <taxon>Xylariales incertae sedis</taxon>
        <taxon>Monosporascus</taxon>
    </lineage>
</organism>
<gene>
    <name evidence="2" type="ORF">DL764_010321</name>
</gene>
<comment type="caution">
    <text evidence="2">The sequence shown here is derived from an EMBL/GenBank/DDBJ whole genome shotgun (WGS) entry which is preliminary data.</text>
</comment>
<dbReference type="EMBL" id="QJNU01001546">
    <property type="protein sequence ID" value="RYO75781.1"/>
    <property type="molecule type" value="Genomic_DNA"/>
</dbReference>
<protein>
    <submittedName>
        <fullName evidence="2">Uncharacterized protein</fullName>
    </submittedName>
</protein>
<dbReference type="Proteomes" id="UP000293360">
    <property type="component" value="Unassembled WGS sequence"/>
</dbReference>
<evidence type="ECO:0000313" key="3">
    <source>
        <dbReference type="Proteomes" id="UP000293360"/>
    </source>
</evidence>
<dbReference type="OrthoDB" id="5419666at2759"/>
<feature type="compositionally biased region" description="Low complexity" evidence="1">
    <location>
        <begin position="81"/>
        <end position="95"/>
    </location>
</feature>
<evidence type="ECO:0000313" key="2">
    <source>
        <dbReference type="EMBL" id="RYO75781.1"/>
    </source>
</evidence>
<sequence>MSLARALTTRRAKQPSTDMGIIPQRSSTTKGHAYSGSIRNKISSPVELTHTTNMLAYNAPDLYPHSASSTTSKSDDESESTRTSSSSPPTSPDISSVDDRPGTNHLSCYFTVPGQKLPVFDSEPPVIPKRSPSHTKKASFERLNQPPRPPHQSSNSSSTKASFALSRSSSTPTKAPAASASLSRKGSIPSLHSTASVASPVATRPSPSRRKTAGRLENKHPFGLELARVTEIAEDFGVKEKLSVIDEEEQELISRGLYRFRPEDYVSEIQGLFSTFFRSEPTTQVREPVWI</sequence>
<keyword evidence="3" id="KW-1185">Reference proteome</keyword>
<reference evidence="2 3" key="1">
    <citation type="submission" date="2018-06" db="EMBL/GenBank/DDBJ databases">
        <title>Complete Genomes of Monosporascus.</title>
        <authorList>
            <person name="Robinson A.J."/>
            <person name="Natvig D.O."/>
        </authorList>
    </citation>
    <scope>NUCLEOTIDE SEQUENCE [LARGE SCALE GENOMIC DNA]</scope>
    <source>
        <strain evidence="2 3">CBS 110550</strain>
    </source>
</reference>
<dbReference type="AlphaFoldDB" id="A0A4Q4SVJ6"/>
<feature type="region of interest" description="Disordered" evidence="1">
    <location>
        <begin position="59"/>
        <end position="217"/>
    </location>
</feature>
<proteinExistence type="predicted"/>
<evidence type="ECO:0000256" key="1">
    <source>
        <dbReference type="SAM" id="MobiDB-lite"/>
    </source>
</evidence>
<accession>A0A4Q4SVJ6</accession>